<dbReference type="InterPro" id="IPR039564">
    <property type="entry name" value="Peptidase_C39-like"/>
</dbReference>
<evidence type="ECO:0000313" key="3">
    <source>
        <dbReference type="EMBL" id="NDY58072.1"/>
    </source>
</evidence>
<dbReference type="Pfam" id="PF13529">
    <property type="entry name" value="Peptidase_C39_2"/>
    <property type="match status" value="1"/>
</dbReference>
<evidence type="ECO:0000313" key="4">
    <source>
        <dbReference type="Proteomes" id="UP000469724"/>
    </source>
</evidence>
<comment type="caution">
    <text evidence="3">The sequence shown here is derived from an EMBL/GenBank/DDBJ whole genome shotgun (WGS) entry which is preliminary data.</text>
</comment>
<feature type="chain" id="PRO_5029814605" description="Peptidase C39-like domain-containing protein" evidence="1">
    <location>
        <begin position="32"/>
        <end position="372"/>
    </location>
</feature>
<gene>
    <name evidence="3" type="ORF">G3N56_15155</name>
</gene>
<accession>A0A7K3NPF5</accession>
<proteinExistence type="predicted"/>
<evidence type="ECO:0000259" key="2">
    <source>
        <dbReference type="Pfam" id="PF13529"/>
    </source>
</evidence>
<dbReference type="RefSeq" id="WP_163303152.1">
    <property type="nucleotide sequence ID" value="NZ_JAAGRQ010000077.1"/>
</dbReference>
<sequence>MMIRPGSFSAALLATALSACFLLCATNPALAQDAAPGLDQAVSETLETGKYFTARRLTVPGKAPIVETIISGPPTPPPGYEDERTPVDLAKANARSTVKTLIVPAYNWVFGCSSVSGAMIAAYYDRNGYPNMYTGPTGGGVMPLDNSVWGTWSDGYVSYPNLPLAASHNGVDGRTTRGSIDDYWIKYDSAASDPYITGGWGQHAWGTAIGDYMKTSQSAYTLSDGSTCFYKSGSASPLTCAQMESWGIQTRDGTYGRKLFYEARGYTVTDCYAQDTDNSKVGGFSFAQYKAEIDAGRPVMINITGHTMVGVGYDDATQTIYINNTWSHTTHSMPWGGSYSGMEMYAVSIVNLAPVTGASKAQPWQFLLLGEE</sequence>
<dbReference type="EMBL" id="JAAGRQ010000077">
    <property type="protein sequence ID" value="NDY58072.1"/>
    <property type="molecule type" value="Genomic_DNA"/>
</dbReference>
<name>A0A7K3NPF5_9BACT</name>
<feature type="signal peptide" evidence="1">
    <location>
        <begin position="1"/>
        <end position="31"/>
    </location>
</feature>
<feature type="domain" description="Peptidase C39-like" evidence="2">
    <location>
        <begin position="277"/>
        <end position="326"/>
    </location>
</feature>
<keyword evidence="4" id="KW-1185">Reference proteome</keyword>
<reference evidence="3 4" key="1">
    <citation type="submission" date="2020-02" db="EMBL/GenBank/DDBJ databases">
        <title>Comparative genomics of sulfur disproportionating microorganisms.</title>
        <authorList>
            <person name="Ward L.M."/>
            <person name="Bertran E."/>
            <person name="Johnston D.T."/>
        </authorList>
    </citation>
    <scope>NUCLEOTIDE SEQUENCE [LARGE SCALE GENOMIC DNA]</scope>
    <source>
        <strain evidence="3 4">DSM 3696</strain>
    </source>
</reference>
<evidence type="ECO:0000256" key="1">
    <source>
        <dbReference type="SAM" id="SignalP"/>
    </source>
</evidence>
<keyword evidence="1" id="KW-0732">Signal</keyword>
<dbReference type="Proteomes" id="UP000469724">
    <property type="component" value="Unassembled WGS sequence"/>
</dbReference>
<organism evidence="3 4">
    <name type="scientific">Desulfolutivibrio sulfodismutans</name>
    <dbReference type="NCBI Taxonomy" id="63561"/>
    <lineage>
        <taxon>Bacteria</taxon>
        <taxon>Pseudomonadati</taxon>
        <taxon>Thermodesulfobacteriota</taxon>
        <taxon>Desulfovibrionia</taxon>
        <taxon>Desulfovibrionales</taxon>
        <taxon>Desulfovibrionaceae</taxon>
        <taxon>Desulfolutivibrio</taxon>
    </lineage>
</organism>
<protein>
    <recommendedName>
        <fullName evidence="2">Peptidase C39-like domain-containing protein</fullName>
    </recommendedName>
</protein>
<dbReference type="PROSITE" id="PS51257">
    <property type="entry name" value="PROKAR_LIPOPROTEIN"/>
    <property type="match status" value="1"/>
</dbReference>
<dbReference type="AlphaFoldDB" id="A0A7K3NPF5"/>